<sequence>MPIKRSYSQITPGGGGYRKIYKAPKKKTYSVASRSSSALSMSNTLLKTSQVATLRYGLDFSLDPGIAGNPQVHLFSANGCYDPDVTGTGTQPRGFDQMMLLYRHYVVEEAMIELYADPHDSAIGQLISIAVKDGTGPVTRKGVLEETISTMKGLAGSTGGPSAQYLKMSVKPLQFLGTSAKDDGAKGSSTSNPSDQVIFSVSSMPNDQVDSSKVSFVGRITYKVRFLEPTKPPDS</sequence>
<evidence type="ECO:0000313" key="1">
    <source>
        <dbReference type="EMBL" id="AGA18395.1"/>
    </source>
</evidence>
<name>S4TDR9_9VIRU</name>
<reference evidence="1" key="1">
    <citation type="journal article" date="2013" name="ISME J.">
        <title>Previously unknown and highly divergent ssDNA viruses populate the oceans.</title>
        <authorList>
            <person name="Labonte J.M."/>
            <person name="Suttle C.A."/>
        </authorList>
    </citation>
    <scope>NUCLEOTIDE SEQUENCE</scope>
</reference>
<evidence type="ECO:0008006" key="2">
    <source>
        <dbReference type="Google" id="ProtNLM"/>
    </source>
</evidence>
<proteinExistence type="predicted"/>
<accession>S4TDR9</accession>
<dbReference type="EMBL" id="JX904435">
    <property type="protein sequence ID" value="AGA18395.1"/>
    <property type="molecule type" value="Genomic_DNA"/>
</dbReference>
<protein>
    <recommendedName>
        <fullName evidence="2">Capsid protein</fullName>
    </recommendedName>
</protein>
<organism evidence="1">
    <name type="scientific">uncultured marine virus</name>
    <dbReference type="NCBI Taxonomy" id="186617"/>
    <lineage>
        <taxon>Viruses</taxon>
        <taxon>environmental samples</taxon>
    </lineage>
</organism>